<dbReference type="AlphaFoldDB" id="A0A4R5Q9Q2"/>
<dbReference type="Gene3D" id="3.40.50.720">
    <property type="entry name" value="NAD(P)-binding Rossmann-like Domain"/>
    <property type="match status" value="1"/>
</dbReference>
<evidence type="ECO:0000259" key="1">
    <source>
        <dbReference type="Pfam" id="PF02826"/>
    </source>
</evidence>
<dbReference type="EMBL" id="SMSJ01000055">
    <property type="protein sequence ID" value="TDH59740.1"/>
    <property type="molecule type" value="Genomic_DNA"/>
</dbReference>
<accession>A0A4R5Q9Q2</accession>
<sequence>MRVGRPQGDDRQLERQRIADPDVHPQQVRAVGAEQAQALFATADMEGRRLGGAGHECLRHRHHMRPHAEGLGVDRAEPQHLRVQPVSAVLGSCRVAMRLQRDRGIVDETALLDALDAGHLAWAGVDVFEKEPLDLASPLRGHPRVLPTPHLAPNTPRGAVGTAESIVVLAGRQPALDGAIVVPGSLRLAAA</sequence>
<dbReference type="SUPFAM" id="SSF51735">
    <property type="entry name" value="NAD(P)-binding Rossmann-fold domains"/>
    <property type="match status" value="1"/>
</dbReference>
<reference evidence="2 3" key="1">
    <citation type="journal article" date="2016" name="J. Microbiol.">
        <title>Dankookia rubra gen. nov., sp. nov., an alphaproteobacterium isolated from sediment of a shallow stream.</title>
        <authorList>
            <person name="Kim W.H."/>
            <person name="Kim D.H."/>
            <person name="Kang K."/>
            <person name="Ahn T.Y."/>
        </authorList>
    </citation>
    <scope>NUCLEOTIDE SEQUENCE [LARGE SCALE GENOMIC DNA]</scope>
    <source>
        <strain evidence="2 3">JCM30602</strain>
    </source>
</reference>
<feature type="domain" description="D-isomer specific 2-hydroxyacid dehydrogenase NAD-binding" evidence="1">
    <location>
        <begin position="104"/>
        <end position="152"/>
    </location>
</feature>
<dbReference type="GO" id="GO:0051287">
    <property type="term" value="F:NAD binding"/>
    <property type="evidence" value="ECO:0007669"/>
    <property type="project" value="InterPro"/>
</dbReference>
<dbReference type="PANTHER" id="PTHR42938:SF47">
    <property type="entry name" value="HYDROXYPYRUVATE REDUCTASE"/>
    <property type="match status" value="1"/>
</dbReference>
<organism evidence="2 3">
    <name type="scientific">Dankookia rubra</name>
    <dbReference type="NCBI Taxonomy" id="1442381"/>
    <lineage>
        <taxon>Bacteria</taxon>
        <taxon>Pseudomonadati</taxon>
        <taxon>Pseudomonadota</taxon>
        <taxon>Alphaproteobacteria</taxon>
        <taxon>Acetobacterales</taxon>
        <taxon>Roseomonadaceae</taxon>
        <taxon>Dankookia</taxon>
    </lineage>
</organism>
<dbReference type="RefSeq" id="WP_133291448.1">
    <property type="nucleotide sequence ID" value="NZ_SMSJ01000055.1"/>
</dbReference>
<gene>
    <name evidence="2" type="ORF">E2C06_25725</name>
</gene>
<proteinExistence type="predicted"/>
<dbReference type="Proteomes" id="UP000295096">
    <property type="component" value="Unassembled WGS sequence"/>
</dbReference>
<keyword evidence="3" id="KW-1185">Reference proteome</keyword>
<comment type="caution">
    <text evidence="2">The sequence shown here is derived from an EMBL/GenBank/DDBJ whole genome shotgun (WGS) entry which is preliminary data.</text>
</comment>
<protein>
    <recommendedName>
        <fullName evidence="1">D-isomer specific 2-hydroxyacid dehydrogenase NAD-binding domain-containing protein</fullName>
    </recommendedName>
</protein>
<dbReference type="PANTHER" id="PTHR42938">
    <property type="entry name" value="FORMATE DEHYDROGENASE 1"/>
    <property type="match status" value="1"/>
</dbReference>
<dbReference type="InterPro" id="IPR006140">
    <property type="entry name" value="D-isomer_DH_NAD-bd"/>
</dbReference>
<name>A0A4R5Q9Q2_9PROT</name>
<dbReference type="InterPro" id="IPR036291">
    <property type="entry name" value="NAD(P)-bd_dom_sf"/>
</dbReference>
<evidence type="ECO:0000313" key="2">
    <source>
        <dbReference type="EMBL" id="TDH59740.1"/>
    </source>
</evidence>
<evidence type="ECO:0000313" key="3">
    <source>
        <dbReference type="Proteomes" id="UP000295096"/>
    </source>
</evidence>
<dbReference type="Pfam" id="PF02826">
    <property type="entry name" value="2-Hacid_dh_C"/>
    <property type="match status" value="1"/>
</dbReference>